<dbReference type="RefSeq" id="WP_064122750.1">
    <property type="nucleotide sequence ID" value="NZ_CP015243.1"/>
</dbReference>
<dbReference type="PANTHER" id="PTHR30346">
    <property type="entry name" value="TRANSCRIPTIONAL DUAL REGULATOR HCAR-RELATED"/>
    <property type="match status" value="1"/>
</dbReference>
<organism evidence="6 7">
    <name type="scientific">Halotalea alkalilenta</name>
    <dbReference type="NCBI Taxonomy" id="376489"/>
    <lineage>
        <taxon>Bacteria</taxon>
        <taxon>Pseudomonadati</taxon>
        <taxon>Pseudomonadota</taxon>
        <taxon>Gammaproteobacteria</taxon>
        <taxon>Oceanospirillales</taxon>
        <taxon>Halomonadaceae</taxon>
        <taxon>Halotalea</taxon>
    </lineage>
</organism>
<dbReference type="Gene3D" id="3.40.190.10">
    <property type="entry name" value="Periplasmic binding protein-like II"/>
    <property type="match status" value="2"/>
</dbReference>
<dbReference type="GO" id="GO:0003677">
    <property type="term" value="F:DNA binding"/>
    <property type="evidence" value="ECO:0007669"/>
    <property type="project" value="UniProtKB-KW"/>
</dbReference>
<dbReference type="GO" id="GO:0003700">
    <property type="term" value="F:DNA-binding transcription factor activity"/>
    <property type="evidence" value="ECO:0007669"/>
    <property type="project" value="TreeGrafter"/>
</dbReference>
<evidence type="ECO:0000256" key="1">
    <source>
        <dbReference type="ARBA" id="ARBA00009437"/>
    </source>
</evidence>
<keyword evidence="3" id="KW-0238">DNA-binding</keyword>
<keyword evidence="7" id="KW-1185">Reference proteome</keyword>
<name>A0A172YFT0_9GAMM</name>
<evidence type="ECO:0000259" key="5">
    <source>
        <dbReference type="Pfam" id="PF03466"/>
    </source>
</evidence>
<evidence type="ECO:0000313" key="6">
    <source>
        <dbReference type="EMBL" id="ANF57825.1"/>
    </source>
</evidence>
<dbReference type="KEGG" id="haa:A5892_10410"/>
<protein>
    <recommendedName>
        <fullName evidence="5">LysR substrate-binding domain-containing protein</fullName>
    </recommendedName>
</protein>
<dbReference type="PANTHER" id="PTHR30346:SF17">
    <property type="entry name" value="LYSR FAMILY TRANSCRIPTIONAL REGULATOR"/>
    <property type="match status" value="1"/>
</dbReference>
<dbReference type="InterPro" id="IPR005119">
    <property type="entry name" value="LysR_subst-bd"/>
</dbReference>
<dbReference type="Proteomes" id="UP000077875">
    <property type="component" value="Chromosome"/>
</dbReference>
<keyword evidence="4" id="KW-0804">Transcription</keyword>
<feature type="domain" description="LysR substrate-binding" evidence="5">
    <location>
        <begin position="87"/>
        <end position="284"/>
    </location>
</feature>
<dbReference type="SUPFAM" id="SSF53850">
    <property type="entry name" value="Periplasmic binding protein-like II"/>
    <property type="match status" value="1"/>
</dbReference>
<accession>A0A172YFT0</accession>
<proteinExistence type="inferred from homology"/>
<gene>
    <name evidence="6" type="ORF">A5892_10410</name>
</gene>
<keyword evidence="2" id="KW-0805">Transcription regulation</keyword>
<evidence type="ECO:0000256" key="3">
    <source>
        <dbReference type="ARBA" id="ARBA00023125"/>
    </source>
</evidence>
<sequence length="296" mass="33499">MRGRKPRIETSGEHLRRLDRRHMANVLENLERCAGELHGQCHERLRRRRQIVRAAEQVHAACGIATQLLERLSFSIEATQRLARKGKRRLGIGFVPSSFYGQLPTLVRRLRQIDALEIVLQEMTSVQQVAALHSGQIDIGFGRIWLDGPGVRQEVLFEEPVLAALPARHPLVGTRPSIERLAEEPLIVYPARPRPSYADVVLGMFHQRGLHIEVLQETNELQTAIGLVACEMGITLVPRTVRRLVREDVVYEGISTAGLSSPLIMCLRHDDKHDPVMASVLEHVYALIELRKRGKF</sequence>
<dbReference type="Pfam" id="PF03466">
    <property type="entry name" value="LysR_substrate"/>
    <property type="match status" value="1"/>
</dbReference>
<dbReference type="STRING" id="376489.A5892_10410"/>
<dbReference type="EMBL" id="CP015243">
    <property type="protein sequence ID" value="ANF57825.1"/>
    <property type="molecule type" value="Genomic_DNA"/>
</dbReference>
<evidence type="ECO:0000313" key="7">
    <source>
        <dbReference type="Proteomes" id="UP000077875"/>
    </source>
</evidence>
<dbReference type="AlphaFoldDB" id="A0A172YFT0"/>
<reference evidence="6 7" key="1">
    <citation type="submission" date="2016-04" db="EMBL/GenBank/DDBJ databases">
        <title>Complete Genome Sequence of Halotalea alkalilenta IHB B 13600.</title>
        <authorList>
            <person name="Swarnkar M.K."/>
            <person name="Sharma A."/>
            <person name="Kaushal K."/>
            <person name="Soni R."/>
            <person name="Rana S."/>
            <person name="Singh A.K."/>
            <person name="Gulati A."/>
        </authorList>
    </citation>
    <scope>NUCLEOTIDE SEQUENCE [LARGE SCALE GENOMIC DNA]</scope>
    <source>
        <strain evidence="6 7">IHB B 13600</strain>
    </source>
</reference>
<dbReference type="GO" id="GO:0032993">
    <property type="term" value="C:protein-DNA complex"/>
    <property type="evidence" value="ECO:0007669"/>
    <property type="project" value="TreeGrafter"/>
</dbReference>
<comment type="similarity">
    <text evidence="1">Belongs to the LysR transcriptional regulatory family.</text>
</comment>
<evidence type="ECO:0000256" key="2">
    <source>
        <dbReference type="ARBA" id="ARBA00023015"/>
    </source>
</evidence>
<evidence type="ECO:0000256" key="4">
    <source>
        <dbReference type="ARBA" id="ARBA00023163"/>
    </source>
</evidence>